<proteinExistence type="evidence at transcript level"/>
<dbReference type="EMBL" id="CM000781">
    <property type="protein sequence ID" value="AQK75730.1"/>
    <property type="molecule type" value="Genomic_DNA"/>
</dbReference>
<accession>B4FHM7</accession>
<sequence length="125" mass="13827">MRLLAGVLIQSVKALNSQSRWNLRARSCTSCWMKLIQPALQLPHSRDRVEDVGAVEGQNLLVACLAETALDRRQATTSRTRCENHLLPLQYSGRNLRPSTGHLQLLPSSLGWHFVAIGASQTVAN</sequence>
<dbReference type="EMBL" id="BT068081">
    <property type="protein sequence ID" value="ACN34978.1"/>
    <property type="molecule type" value="mRNA"/>
</dbReference>
<dbReference type="EMBL" id="BT036615">
    <property type="protein sequence ID" value="ACF81620.1"/>
    <property type="molecule type" value="mRNA"/>
</dbReference>
<evidence type="ECO:0000313" key="2">
    <source>
        <dbReference type="EMBL" id="AQK75730.1"/>
    </source>
</evidence>
<dbReference type="EMBL" id="BT055331">
    <property type="protein sequence ID" value="ACL53938.1"/>
    <property type="molecule type" value="mRNA"/>
</dbReference>
<evidence type="ECO:0000313" key="1">
    <source>
        <dbReference type="EMBL" id="ACF81620.1"/>
    </source>
</evidence>
<protein>
    <submittedName>
        <fullName evidence="2">AUGMIN subunit 8</fullName>
    </submittedName>
</protein>
<gene>
    <name evidence="2" type="ORF">ZEAMMB73_Zm00001d018365</name>
</gene>
<dbReference type="EMBL" id="BT083862">
    <property type="protein sequence ID" value="ACR34215.1"/>
    <property type="molecule type" value="mRNA"/>
</dbReference>
<name>B4FHM7_MAIZE</name>
<organism evidence="1">
    <name type="scientific">Zea mays</name>
    <name type="common">Maize</name>
    <dbReference type="NCBI Taxonomy" id="4577"/>
    <lineage>
        <taxon>Eukaryota</taxon>
        <taxon>Viridiplantae</taxon>
        <taxon>Streptophyta</taxon>
        <taxon>Embryophyta</taxon>
        <taxon>Tracheophyta</taxon>
        <taxon>Spermatophyta</taxon>
        <taxon>Magnoliopsida</taxon>
        <taxon>Liliopsida</taxon>
        <taxon>Poales</taxon>
        <taxon>Poaceae</taxon>
        <taxon>PACMAD clade</taxon>
        <taxon>Panicoideae</taxon>
        <taxon>Andropogonodae</taxon>
        <taxon>Andropogoneae</taxon>
        <taxon>Tripsacinae</taxon>
        <taxon>Zea</taxon>
    </lineage>
</organism>
<dbReference type="PaxDb" id="4577-GRMZM5G877956_P01"/>
<dbReference type="AlphaFoldDB" id="B4FHM7"/>
<reference evidence="2" key="2">
    <citation type="submission" date="2015-12" db="EMBL/GenBank/DDBJ databases">
        <title>Update maize B73 reference genome by single molecule sequencing technologies.</title>
        <authorList>
            <consortium name="Maize Genome Sequencing Project"/>
            <person name="Ware D."/>
        </authorList>
    </citation>
    <scope>NUCLEOTIDE SEQUENCE</scope>
    <source>
        <tissue evidence="2">Seedling</tissue>
    </source>
</reference>
<reference evidence="1" key="1">
    <citation type="journal article" date="2009" name="PLoS Genet.">
        <title>Sequencing, mapping, and analysis of 27,455 maize full-length cDNAs.</title>
        <authorList>
            <person name="Soderlund C."/>
            <person name="Descour A."/>
            <person name="Kudrna D."/>
            <person name="Bomhoff M."/>
            <person name="Boyd L."/>
            <person name="Currie J."/>
            <person name="Angelova A."/>
            <person name="Collura K."/>
            <person name="Wissotski M."/>
            <person name="Ashley E."/>
            <person name="Morrow D."/>
            <person name="Fernandes J."/>
            <person name="Walbot V."/>
            <person name="Yu Y."/>
        </authorList>
    </citation>
    <scope>NUCLEOTIDE SEQUENCE</scope>
    <source>
        <strain evidence="1">B73</strain>
    </source>
</reference>
<dbReference type="HOGENOM" id="CLU_1995958_0_0_1"/>